<evidence type="ECO:0000313" key="2">
    <source>
        <dbReference type="Proteomes" id="UP001165101"/>
    </source>
</evidence>
<keyword evidence="2" id="KW-1185">Reference proteome</keyword>
<name>A0ACB5UBA7_CANBO</name>
<accession>A0ACB5UBA7</accession>
<gene>
    <name evidence="1" type="ORF">Cboi01_000667800</name>
</gene>
<dbReference type="Proteomes" id="UP001165101">
    <property type="component" value="Unassembled WGS sequence"/>
</dbReference>
<comment type="caution">
    <text evidence="1">The sequence shown here is derived from an EMBL/GenBank/DDBJ whole genome shotgun (WGS) entry which is preliminary data.</text>
</comment>
<organism evidence="1 2">
    <name type="scientific">Candida boidinii</name>
    <name type="common">Yeast</name>
    <dbReference type="NCBI Taxonomy" id="5477"/>
    <lineage>
        <taxon>Eukaryota</taxon>
        <taxon>Fungi</taxon>
        <taxon>Dikarya</taxon>
        <taxon>Ascomycota</taxon>
        <taxon>Saccharomycotina</taxon>
        <taxon>Pichiomycetes</taxon>
        <taxon>Pichiales</taxon>
        <taxon>Pichiaceae</taxon>
        <taxon>Ogataea</taxon>
        <taxon>Ogataea/Candida clade</taxon>
    </lineage>
</organism>
<sequence length="151" mass="16550">MLLLFVDVLVILLLLLFDDEEEEAEEDKEELPFVSELPFLIAAPLLLLILLVFVLFVEGCLFNEGKKLKFKFEDDKPVEPCNHIGVPGIEVEPGDNIGNGGNTLLWTLLVPPGVSIGGDPCGNVFDLFIGLAFVLVLVVVFVVIVVLFLPC</sequence>
<evidence type="ECO:0000313" key="1">
    <source>
        <dbReference type="EMBL" id="GMF06393.1"/>
    </source>
</evidence>
<proteinExistence type="predicted"/>
<dbReference type="EMBL" id="BSXV01008479">
    <property type="protein sequence ID" value="GMF06393.1"/>
    <property type="molecule type" value="Genomic_DNA"/>
</dbReference>
<protein>
    <submittedName>
        <fullName evidence="1">Unnamed protein product</fullName>
    </submittedName>
</protein>
<reference evidence="1" key="1">
    <citation type="submission" date="2023-04" db="EMBL/GenBank/DDBJ databases">
        <title>Candida boidinii NBRC 1967.</title>
        <authorList>
            <person name="Ichikawa N."/>
            <person name="Sato H."/>
            <person name="Tonouchi N."/>
        </authorList>
    </citation>
    <scope>NUCLEOTIDE SEQUENCE</scope>
    <source>
        <strain evidence="1">NBRC 1967</strain>
    </source>
</reference>